<reference evidence="2" key="1">
    <citation type="journal article" date="2023" name="Int. J. Syst. Evol. Microbiol.">
        <title>Mesoterricola silvestris gen. nov., sp. nov., Mesoterricola sediminis sp. nov., Geothrix oryzae sp. nov., Geothrix edaphica sp. nov., Geothrix rubra sp. nov., and Geothrix limicola sp. nov., six novel members of Acidobacteriota isolated from soils.</title>
        <authorList>
            <person name="Itoh H."/>
            <person name="Sugisawa Y."/>
            <person name="Mise K."/>
            <person name="Xu Z."/>
            <person name="Kuniyasu M."/>
            <person name="Ushijima N."/>
            <person name="Kawano K."/>
            <person name="Kobayashi E."/>
            <person name="Shiratori Y."/>
            <person name="Masuda Y."/>
            <person name="Senoo K."/>
        </authorList>
    </citation>
    <scope>NUCLEOTIDE SEQUENCE [LARGE SCALE GENOMIC DNA]</scope>
    <source>
        <strain evidence="2">Red222</strain>
    </source>
</reference>
<dbReference type="Proteomes" id="UP001242010">
    <property type="component" value="Chromosome"/>
</dbReference>
<proteinExistence type="predicted"/>
<name>A0ABN6UWA9_9BACT</name>
<evidence type="ECO:0000313" key="2">
    <source>
        <dbReference type="Proteomes" id="UP001242010"/>
    </source>
</evidence>
<protein>
    <submittedName>
        <fullName evidence="1">Uncharacterized protein</fullName>
    </submittedName>
</protein>
<organism evidence="1 2">
    <name type="scientific">Geothrix oryzae</name>
    <dbReference type="NCBI Taxonomy" id="2927975"/>
    <lineage>
        <taxon>Bacteria</taxon>
        <taxon>Pseudomonadati</taxon>
        <taxon>Acidobacteriota</taxon>
        <taxon>Holophagae</taxon>
        <taxon>Holophagales</taxon>
        <taxon>Holophagaceae</taxon>
        <taxon>Geothrix</taxon>
    </lineage>
</organism>
<dbReference type="EMBL" id="AP027079">
    <property type="protein sequence ID" value="BDU68918.1"/>
    <property type="molecule type" value="Genomic_DNA"/>
</dbReference>
<gene>
    <name evidence="1" type="ORF">GETHOR_10190</name>
</gene>
<keyword evidence="2" id="KW-1185">Reference proteome</keyword>
<sequence>MLHAVPELLDALESRLVAGEDPATLLTKIRWSELVGWPEDQAGALALKRRLTSIQTLLAGLQSPLRATLIGLSGNPGYGRNGIPADASGLAPRLREKA</sequence>
<evidence type="ECO:0000313" key="1">
    <source>
        <dbReference type="EMBL" id="BDU68918.1"/>
    </source>
</evidence>
<dbReference type="RefSeq" id="WP_286355553.1">
    <property type="nucleotide sequence ID" value="NZ_AP027079.1"/>
</dbReference>
<accession>A0ABN6UWA9</accession>